<gene>
    <name evidence="11" type="primary">rpoA</name>
    <name evidence="13" type="ORF">FEZ08_02145</name>
</gene>
<comment type="function">
    <text evidence="11">DNA-dependent RNA polymerase catalyzes the transcription of DNA into RNA using the four ribonucleoside triphosphates as substrates.</text>
</comment>
<keyword evidence="7 11" id="KW-0804">Transcription</keyword>
<dbReference type="NCBIfam" id="NF003519">
    <property type="entry name" value="PRK05182.2-5"/>
    <property type="match status" value="1"/>
</dbReference>
<dbReference type="SUPFAM" id="SSF55257">
    <property type="entry name" value="RBP11-like subunits of RNA polymerase"/>
    <property type="match status" value="1"/>
</dbReference>
<comment type="similarity">
    <text evidence="1 11">Belongs to the RNA polymerase alpha chain family.</text>
</comment>
<comment type="catalytic activity">
    <reaction evidence="10 11">
        <text>RNA(n) + a ribonucleoside 5'-triphosphate = RNA(n+1) + diphosphate</text>
        <dbReference type="Rhea" id="RHEA:21248"/>
        <dbReference type="Rhea" id="RHEA-COMP:14527"/>
        <dbReference type="Rhea" id="RHEA-COMP:17342"/>
        <dbReference type="ChEBI" id="CHEBI:33019"/>
        <dbReference type="ChEBI" id="CHEBI:61557"/>
        <dbReference type="ChEBI" id="CHEBI:140395"/>
        <dbReference type="EC" id="2.7.7.6"/>
    </reaction>
</comment>
<evidence type="ECO:0000256" key="7">
    <source>
        <dbReference type="ARBA" id="ARBA00023163"/>
    </source>
</evidence>
<evidence type="ECO:0000256" key="4">
    <source>
        <dbReference type="ARBA" id="ARBA00022478"/>
    </source>
</evidence>
<feature type="region of interest" description="Alpha N-terminal domain (alpha-NTD)" evidence="11">
    <location>
        <begin position="1"/>
        <end position="228"/>
    </location>
</feature>
<dbReference type="Pfam" id="PF01193">
    <property type="entry name" value="RNA_pol_L"/>
    <property type="match status" value="1"/>
</dbReference>
<dbReference type="SUPFAM" id="SSF56553">
    <property type="entry name" value="Insert subdomain of RNA polymerase alpha subunit"/>
    <property type="match status" value="1"/>
</dbReference>
<comment type="domain">
    <text evidence="11">The N-terminal domain is essential for RNAP assembly and basal transcription, whereas the C-terminal domain is involved in interaction with transcriptional regulators and with upstream promoter elements.</text>
</comment>
<dbReference type="OrthoDB" id="9805706at2"/>
<feature type="domain" description="DNA-directed RNA polymerase RpoA/D/Rpb3-type" evidence="12">
    <location>
        <begin position="20"/>
        <end position="226"/>
    </location>
</feature>
<keyword evidence="6 11" id="KW-0548">Nucleotidyltransferase</keyword>
<evidence type="ECO:0000313" key="14">
    <source>
        <dbReference type="Proteomes" id="UP000306912"/>
    </source>
</evidence>
<dbReference type="AlphaFoldDB" id="A0A5R8QJ17"/>
<dbReference type="FunCoup" id="A0A5R8QJ17">
    <property type="interactions" value="339"/>
</dbReference>
<dbReference type="InterPro" id="IPR011773">
    <property type="entry name" value="DNA-dir_RpoA"/>
</dbReference>
<dbReference type="Pfam" id="PF01000">
    <property type="entry name" value="RNA_pol_A_bac"/>
    <property type="match status" value="1"/>
</dbReference>
<organism evidence="13 14">
    <name type="scientific">Culicoidibacter larvae</name>
    <dbReference type="NCBI Taxonomy" id="2579976"/>
    <lineage>
        <taxon>Bacteria</taxon>
        <taxon>Bacillati</taxon>
        <taxon>Bacillota</taxon>
        <taxon>Culicoidibacteria</taxon>
        <taxon>Culicoidibacterales</taxon>
        <taxon>Culicoidibacteraceae</taxon>
        <taxon>Culicoidibacter</taxon>
    </lineage>
</organism>
<dbReference type="FunFam" id="2.170.120.12:FF:000001">
    <property type="entry name" value="DNA-directed RNA polymerase subunit alpha"/>
    <property type="match status" value="1"/>
</dbReference>
<feature type="region of interest" description="Alpha C-terminal domain (alpha-CTD)" evidence="11">
    <location>
        <begin position="245"/>
        <end position="312"/>
    </location>
</feature>
<dbReference type="Gene3D" id="3.30.1360.10">
    <property type="entry name" value="RNA polymerase, RBP11-like subunit"/>
    <property type="match status" value="1"/>
</dbReference>
<dbReference type="NCBIfam" id="NF003513">
    <property type="entry name" value="PRK05182.1-2"/>
    <property type="match status" value="1"/>
</dbReference>
<sequence length="312" mass="34599">MLGFEKPEIKVTEYTESTNFGKFVIEPLEKGFGITLGNSLRRVLLSSLPGVAITDIQIDGVVHEFSTIEGVLEDVTTIILNLKKVILKAEDTDSHVLEITSENEGVVTAGDIVCDANIEVINKDLHIATLAKGARFHMKMSVHRGRGYVRAEFNKHDGQALGVIPIDSIYTPVENVSYTVDTRISKDTTFDRLNLEIRTDGSVSPVAALAMAAKIMSQHLEDLVVLDERAIMTDFMIEKENVAAIKSSDMNIEELDLSVRSYNSLKRAGINTLNDLLAYSEDEMSKIRNLGKKSLKEILEKLVDMDLTLRSE</sequence>
<dbReference type="SUPFAM" id="SSF47789">
    <property type="entry name" value="C-terminal domain of RNA polymerase alpha subunit"/>
    <property type="match status" value="1"/>
</dbReference>
<dbReference type="Gene3D" id="1.10.150.20">
    <property type="entry name" value="5' to 3' exonuclease, C-terminal subdomain"/>
    <property type="match status" value="1"/>
</dbReference>
<dbReference type="Gene3D" id="2.170.120.12">
    <property type="entry name" value="DNA-directed RNA polymerase, insert domain"/>
    <property type="match status" value="1"/>
</dbReference>
<dbReference type="GO" id="GO:0003899">
    <property type="term" value="F:DNA-directed RNA polymerase activity"/>
    <property type="evidence" value="ECO:0007669"/>
    <property type="project" value="UniProtKB-UniRule"/>
</dbReference>
<evidence type="ECO:0000256" key="6">
    <source>
        <dbReference type="ARBA" id="ARBA00022695"/>
    </source>
</evidence>
<dbReference type="HAMAP" id="MF_00059">
    <property type="entry name" value="RNApol_bact_RpoA"/>
    <property type="match status" value="1"/>
</dbReference>
<evidence type="ECO:0000256" key="2">
    <source>
        <dbReference type="ARBA" id="ARBA00012418"/>
    </source>
</evidence>
<dbReference type="InterPro" id="IPR011263">
    <property type="entry name" value="DNA-dir_RNA_pol_RpoA/D/Rpb3"/>
</dbReference>
<dbReference type="InterPro" id="IPR011260">
    <property type="entry name" value="RNAP_asu_C"/>
</dbReference>
<evidence type="ECO:0000256" key="11">
    <source>
        <dbReference type="HAMAP-Rule" id="MF_00059"/>
    </source>
</evidence>
<keyword evidence="5 11" id="KW-0808">Transferase</keyword>
<keyword evidence="4 11" id="KW-0240">DNA-directed RNA polymerase</keyword>
<reference evidence="13 14" key="1">
    <citation type="submission" date="2019-05" db="EMBL/GenBank/DDBJ databases">
        <title>Culicoidintestinum kansasii gen. nov., sp. nov. from the gastrointestinal tract of the biting midge, Culicoides sonorensis.</title>
        <authorList>
            <person name="Neupane S."/>
            <person name="Ghosh A."/>
            <person name="Gunther S."/>
            <person name="Martin K."/>
            <person name="Zurek L."/>
        </authorList>
    </citation>
    <scope>NUCLEOTIDE SEQUENCE [LARGE SCALE GENOMIC DNA]</scope>
    <source>
        <strain evidence="13 14">CS-1</strain>
    </source>
</reference>
<dbReference type="InterPro" id="IPR036643">
    <property type="entry name" value="RNApol_insert_sf"/>
</dbReference>
<dbReference type="InParanoid" id="A0A5R8QJ17"/>
<dbReference type="EC" id="2.7.7.6" evidence="2 11"/>
<evidence type="ECO:0000313" key="13">
    <source>
        <dbReference type="EMBL" id="TLG77443.1"/>
    </source>
</evidence>
<dbReference type="InterPro" id="IPR036603">
    <property type="entry name" value="RBP11-like"/>
</dbReference>
<evidence type="ECO:0000256" key="1">
    <source>
        <dbReference type="ARBA" id="ARBA00007123"/>
    </source>
</evidence>
<dbReference type="GO" id="GO:0046983">
    <property type="term" value="F:protein dimerization activity"/>
    <property type="evidence" value="ECO:0007669"/>
    <property type="project" value="InterPro"/>
</dbReference>
<dbReference type="GO" id="GO:0000428">
    <property type="term" value="C:DNA-directed RNA polymerase complex"/>
    <property type="evidence" value="ECO:0007669"/>
    <property type="project" value="UniProtKB-KW"/>
</dbReference>
<dbReference type="GO" id="GO:0003677">
    <property type="term" value="F:DNA binding"/>
    <property type="evidence" value="ECO:0007669"/>
    <property type="project" value="UniProtKB-UniRule"/>
</dbReference>
<evidence type="ECO:0000256" key="8">
    <source>
        <dbReference type="ARBA" id="ARBA00032524"/>
    </source>
</evidence>
<comment type="caution">
    <text evidence="13">The sequence shown here is derived from an EMBL/GenBank/DDBJ whole genome shotgun (WGS) entry which is preliminary data.</text>
</comment>
<comment type="subunit">
    <text evidence="11">Homodimer. The RNAP catalytic core consists of 2 alpha, 1 beta, 1 beta' and 1 omega subunit. When a sigma factor is associated with the core the holoenzyme is formed, which can initiate transcription.</text>
</comment>
<evidence type="ECO:0000256" key="5">
    <source>
        <dbReference type="ARBA" id="ARBA00022679"/>
    </source>
</evidence>
<dbReference type="EMBL" id="VBWP01000001">
    <property type="protein sequence ID" value="TLG77443.1"/>
    <property type="molecule type" value="Genomic_DNA"/>
</dbReference>
<dbReference type="Proteomes" id="UP000306912">
    <property type="component" value="Unassembled WGS sequence"/>
</dbReference>
<dbReference type="NCBIfam" id="NF003515">
    <property type="entry name" value="PRK05182.2-1"/>
    <property type="match status" value="1"/>
</dbReference>
<dbReference type="SMART" id="SM00662">
    <property type="entry name" value="RPOLD"/>
    <property type="match status" value="1"/>
</dbReference>
<dbReference type="Pfam" id="PF03118">
    <property type="entry name" value="RNA_pol_A_CTD"/>
    <property type="match status" value="1"/>
</dbReference>
<proteinExistence type="inferred from homology"/>
<evidence type="ECO:0000256" key="10">
    <source>
        <dbReference type="ARBA" id="ARBA00048552"/>
    </source>
</evidence>
<name>A0A5R8QJ17_9FIRM</name>
<dbReference type="GO" id="GO:0006351">
    <property type="term" value="P:DNA-templated transcription"/>
    <property type="evidence" value="ECO:0007669"/>
    <property type="project" value="UniProtKB-UniRule"/>
</dbReference>
<dbReference type="GO" id="GO:0005737">
    <property type="term" value="C:cytoplasm"/>
    <property type="evidence" value="ECO:0007669"/>
    <property type="project" value="UniProtKB-ARBA"/>
</dbReference>
<evidence type="ECO:0000256" key="9">
    <source>
        <dbReference type="ARBA" id="ARBA00033070"/>
    </source>
</evidence>
<keyword evidence="14" id="KW-1185">Reference proteome</keyword>
<dbReference type="CDD" id="cd06928">
    <property type="entry name" value="RNAP_alpha_NTD"/>
    <property type="match status" value="1"/>
</dbReference>
<protein>
    <recommendedName>
        <fullName evidence="3 11">DNA-directed RNA polymerase subunit alpha</fullName>
        <shortName evidence="11">RNAP subunit alpha</shortName>
        <ecNumber evidence="2 11">2.7.7.6</ecNumber>
    </recommendedName>
    <alternativeName>
        <fullName evidence="9 11">RNA polymerase subunit alpha</fullName>
    </alternativeName>
    <alternativeName>
        <fullName evidence="8 11">Transcriptase subunit alpha</fullName>
    </alternativeName>
</protein>
<evidence type="ECO:0000259" key="12">
    <source>
        <dbReference type="SMART" id="SM00662"/>
    </source>
</evidence>
<dbReference type="RefSeq" id="WP_138190053.1">
    <property type="nucleotide sequence ID" value="NZ_VBWP01000001.1"/>
</dbReference>
<dbReference type="InterPro" id="IPR011262">
    <property type="entry name" value="DNA-dir_RNA_pol_insert"/>
</dbReference>
<evidence type="ECO:0000256" key="3">
    <source>
        <dbReference type="ARBA" id="ARBA00015972"/>
    </source>
</evidence>
<dbReference type="NCBIfam" id="TIGR02027">
    <property type="entry name" value="rpoA"/>
    <property type="match status" value="1"/>
</dbReference>
<accession>A0A5R8QJ17</accession>